<keyword evidence="5" id="KW-1185">Reference proteome</keyword>
<dbReference type="Proteomes" id="UP000241436">
    <property type="component" value="Unassembled WGS sequence"/>
</dbReference>
<evidence type="ECO:0000256" key="3">
    <source>
        <dbReference type="ARBA" id="ARBA00035643"/>
    </source>
</evidence>
<accession>A0A2T4TYT4</accession>
<comment type="caution">
    <text evidence="4">The sequence shown here is derived from an EMBL/GenBank/DDBJ whole genome shotgun (WGS) entry which is preliminary data.</text>
</comment>
<evidence type="ECO:0000256" key="1">
    <source>
        <dbReference type="ARBA" id="ARBA00022987"/>
    </source>
</evidence>
<keyword evidence="1" id="KW-0304">Gas vesicle</keyword>
<dbReference type="PANTHER" id="PTHR36852">
    <property type="entry name" value="PROTEIN GVPL 2"/>
    <property type="match status" value="1"/>
</dbReference>
<organism evidence="4 5">
    <name type="scientific">Candidatus Methylomirabilis limnetica</name>
    <dbReference type="NCBI Taxonomy" id="2033718"/>
    <lineage>
        <taxon>Bacteria</taxon>
        <taxon>Candidatus Methylomirabilota</taxon>
        <taxon>Candidatus Methylomirabilia</taxon>
        <taxon>Candidatus Methylomirabilales</taxon>
        <taxon>Candidatus Methylomirabilaceae</taxon>
        <taxon>Candidatus Methylomirabilis</taxon>
    </lineage>
</organism>
<dbReference type="InterPro" id="IPR009430">
    <property type="entry name" value="GvpL/GvpF"/>
</dbReference>
<reference evidence="5" key="2">
    <citation type="journal article" date="2018" name="Environ. Microbiol.">
        <title>Bloom of a denitrifying methanotroph, 'Candidatus Methylomirabilis limnetica', in a deep stratified lake.</title>
        <authorList>
            <person name="Graf J.S."/>
            <person name="Mayr M.J."/>
            <person name="Marchant H.K."/>
            <person name="Tienken D."/>
            <person name="Hach P.F."/>
            <person name="Brand A."/>
            <person name="Schubert C.J."/>
            <person name="Kuypers M.M."/>
            <person name="Milucka J."/>
        </authorList>
    </citation>
    <scope>NUCLEOTIDE SEQUENCE [LARGE SCALE GENOMIC DNA]</scope>
    <source>
        <strain evidence="5">Zug</strain>
    </source>
</reference>
<dbReference type="PANTHER" id="PTHR36852:SF1">
    <property type="entry name" value="PROTEIN GVPL 2"/>
    <property type="match status" value="1"/>
</dbReference>
<comment type="similarity">
    <text evidence="3">Belongs to the gas vesicle GvpF/GvpL family.</text>
</comment>
<dbReference type="RefSeq" id="WP_107562005.1">
    <property type="nucleotide sequence ID" value="NZ_NVQC01000017.1"/>
</dbReference>
<comment type="subcellular location">
    <subcellularLocation>
        <location evidence="2">Gas vesicle</location>
    </subcellularLocation>
</comment>
<dbReference type="OrthoDB" id="144737at2"/>
<proteinExistence type="inferred from homology"/>
<dbReference type="EMBL" id="NVQC01000017">
    <property type="protein sequence ID" value="PTL36259.1"/>
    <property type="molecule type" value="Genomic_DNA"/>
</dbReference>
<name>A0A2T4TYT4_9BACT</name>
<dbReference type="GO" id="GO:0031411">
    <property type="term" value="C:gas vesicle"/>
    <property type="evidence" value="ECO:0007669"/>
    <property type="project" value="UniProtKB-SubCell"/>
</dbReference>
<evidence type="ECO:0000256" key="2">
    <source>
        <dbReference type="ARBA" id="ARBA00035108"/>
    </source>
</evidence>
<dbReference type="GO" id="GO:0031412">
    <property type="term" value="P:gas vesicle organization"/>
    <property type="evidence" value="ECO:0007669"/>
    <property type="project" value="InterPro"/>
</dbReference>
<gene>
    <name evidence="4" type="ORF">CLG94_06280</name>
</gene>
<protein>
    <submittedName>
        <fullName evidence="4">Gas vesicle synthesis GvpLGvpF</fullName>
    </submittedName>
</protein>
<sequence>MGKYIYCVTDEAREESFGLLGIGGRDDELTAIAYRDIAAIVSDSPVMRYPVSRENSLVHERAIEAVFKCHTVLPARFCTIAENEARVRAILEREYVEFRGLLERMRGKVEVGVKAIFNETLIYQEILERYGEIRRRKEAIAKLPPQQAHWQLVEVGRMVEAALKVEKDRVREEIVEALKGACHDFRLTNRLLGERMIMNAAFLIDRDQEAAFDRRMDELAERYREMVRFKYVGGFPPFNFVNLVIQV</sequence>
<evidence type="ECO:0000313" key="5">
    <source>
        <dbReference type="Proteomes" id="UP000241436"/>
    </source>
</evidence>
<dbReference type="Pfam" id="PF06386">
    <property type="entry name" value="GvpL_GvpF"/>
    <property type="match status" value="1"/>
</dbReference>
<reference evidence="4 5" key="1">
    <citation type="submission" date="2017-09" db="EMBL/GenBank/DDBJ databases">
        <title>Bloom of a denitrifying methanotroph, Candidatus Methylomirabilis limnetica, in a deep stratified lake.</title>
        <authorList>
            <person name="Graf J.S."/>
            <person name="Marchant H.K."/>
            <person name="Tienken D."/>
            <person name="Hach P.F."/>
            <person name="Brand A."/>
            <person name="Schubert C.J."/>
            <person name="Kuypers M.M."/>
            <person name="Milucka J."/>
        </authorList>
    </citation>
    <scope>NUCLEOTIDE SEQUENCE [LARGE SCALE GENOMIC DNA]</scope>
    <source>
        <strain evidence="4 5">Zug</strain>
    </source>
</reference>
<dbReference type="AlphaFoldDB" id="A0A2T4TYT4"/>
<evidence type="ECO:0000313" key="4">
    <source>
        <dbReference type="EMBL" id="PTL36259.1"/>
    </source>
</evidence>